<keyword evidence="6" id="KW-0460">Magnesium</keyword>
<keyword evidence="4" id="KW-0479">Metal-binding</keyword>
<evidence type="ECO:0000256" key="8">
    <source>
        <dbReference type="ARBA" id="ARBA00059247"/>
    </source>
</evidence>
<dbReference type="InterPro" id="IPR050155">
    <property type="entry name" value="HAD-like_hydrolase_sf"/>
</dbReference>
<comment type="catalytic activity">
    <reaction evidence="1">
        <text>2-phosphoglycolate + H2O = glycolate + phosphate</text>
        <dbReference type="Rhea" id="RHEA:14369"/>
        <dbReference type="ChEBI" id="CHEBI:15377"/>
        <dbReference type="ChEBI" id="CHEBI:29805"/>
        <dbReference type="ChEBI" id="CHEBI:43474"/>
        <dbReference type="ChEBI" id="CHEBI:58033"/>
        <dbReference type="EC" id="3.1.3.18"/>
    </reaction>
</comment>
<dbReference type="FunFam" id="3.40.50.1000:FF:000022">
    <property type="entry name" value="Phosphoglycolate phosphatase"/>
    <property type="match status" value="1"/>
</dbReference>
<dbReference type="OrthoDB" id="9776368at2"/>
<evidence type="ECO:0000256" key="4">
    <source>
        <dbReference type="ARBA" id="ARBA00022723"/>
    </source>
</evidence>
<protein>
    <recommendedName>
        <fullName evidence="3">phosphoglycolate phosphatase</fullName>
        <ecNumber evidence="3">3.1.3.18</ecNumber>
    </recommendedName>
</protein>
<dbReference type="SUPFAM" id="SSF56784">
    <property type="entry name" value="HAD-like"/>
    <property type="match status" value="1"/>
</dbReference>
<keyword evidence="7" id="KW-0119">Carbohydrate metabolism</keyword>
<dbReference type="InterPro" id="IPR023198">
    <property type="entry name" value="PGP-like_dom2"/>
</dbReference>
<dbReference type="KEGG" id="nwx:CGZ65_09425"/>
<dbReference type="Gene3D" id="1.10.150.240">
    <property type="entry name" value="Putative phosphatase, domain 2"/>
    <property type="match status" value="1"/>
</dbReference>
<dbReference type="GO" id="GO:0046872">
    <property type="term" value="F:metal ion binding"/>
    <property type="evidence" value="ECO:0007669"/>
    <property type="project" value="UniProtKB-KW"/>
</dbReference>
<evidence type="ECO:0000256" key="2">
    <source>
        <dbReference type="ARBA" id="ARBA00004818"/>
    </source>
</evidence>
<dbReference type="GO" id="GO:0005829">
    <property type="term" value="C:cytosol"/>
    <property type="evidence" value="ECO:0007669"/>
    <property type="project" value="TreeGrafter"/>
</dbReference>
<dbReference type="InterPro" id="IPR006549">
    <property type="entry name" value="HAD-SF_hydro_IIIA"/>
</dbReference>
<reference evidence="9 10" key="1">
    <citation type="submission" date="2018-11" db="EMBL/GenBank/DDBJ databases">
        <title>Neisseria weixii sp. nov. isolated from the rectal contents of plateau pika (Ochotona cruzoniae).</title>
        <authorList>
            <person name="Zhang G."/>
        </authorList>
    </citation>
    <scope>NUCLEOTIDE SEQUENCE [LARGE SCALE GENOMIC DNA]</scope>
    <source>
        <strain evidence="9 10">10009</strain>
    </source>
</reference>
<comment type="caution">
    <text evidence="9">The sequence shown here is derived from an EMBL/GenBank/DDBJ whole genome shotgun (WGS) entry which is preliminary data.</text>
</comment>
<dbReference type="SFLD" id="SFLDG01135">
    <property type="entry name" value="C1.5.6:_HAD__Beta-PGM__Phospha"/>
    <property type="match status" value="1"/>
</dbReference>
<dbReference type="RefSeq" id="WP_096295635.1">
    <property type="nucleotide sequence ID" value="NZ_CP023429.1"/>
</dbReference>
<comment type="function">
    <text evidence="8">Specifically catalyzes the dephosphorylation of 2-phosphoglycolate. Is involved in the dissimilation of the intracellular 2-phosphoglycolate formed during the DNA repair of 3'-phosphoglycolate ends, a major class of DNA lesions induced by oxidative stress.</text>
</comment>
<dbReference type="InterPro" id="IPR036412">
    <property type="entry name" value="HAD-like_sf"/>
</dbReference>
<dbReference type="Proteomes" id="UP000272412">
    <property type="component" value="Unassembled WGS sequence"/>
</dbReference>
<organism evidence="9 10">
    <name type="scientific">Neisseria weixii</name>
    <dbReference type="NCBI Taxonomy" id="1853276"/>
    <lineage>
        <taxon>Bacteria</taxon>
        <taxon>Pseudomonadati</taxon>
        <taxon>Pseudomonadota</taxon>
        <taxon>Betaproteobacteria</taxon>
        <taxon>Neisseriales</taxon>
        <taxon>Neisseriaceae</taxon>
        <taxon>Neisseria</taxon>
    </lineage>
</organism>
<sequence>MIQAVLFDLDGTLADTALDLGGALNFVLRANGLAEKTMDEIRPFASHGANGLLEMGAGMTPGHPDHPQWRQAFLNHYDKCYADETALFEGVNDLLRELDQRGLAWGIITNKPAQFTDKLVPKLGFAVPPAVVVSGDTCGVAKPNVKPMLHACEKIGVKPEDCVYLGDAERDMLAAKNAGMKAVLVNWGYIAETDGTEAWLQDARIDAPMDLFAVL</sequence>
<evidence type="ECO:0000256" key="1">
    <source>
        <dbReference type="ARBA" id="ARBA00000830"/>
    </source>
</evidence>
<evidence type="ECO:0000313" key="9">
    <source>
        <dbReference type="EMBL" id="RPD84659.1"/>
    </source>
</evidence>
<dbReference type="Pfam" id="PF13419">
    <property type="entry name" value="HAD_2"/>
    <property type="match status" value="1"/>
</dbReference>
<keyword evidence="10" id="KW-1185">Reference proteome</keyword>
<dbReference type="InterPro" id="IPR041492">
    <property type="entry name" value="HAD_2"/>
</dbReference>
<comment type="pathway">
    <text evidence="2">Organic acid metabolism; glycolate biosynthesis; glycolate from 2-phosphoglycolate: step 1/1.</text>
</comment>
<evidence type="ECO:0000256" key="6">
    <source>
        <dbReference type="ARBA" id="ARBA00022842"/>
    </source>
</evidence>
<evidence type="ECO:0000256" key="5">
    <source>
        <dbReference type="ARBA" id="ARBA00022801"/>
    </source>
</evidence>
<dbReference type="GO" id="GO:0006281">
    <property type="term" value="P:DNA repair"/>
    <property type="evidence" value="ECO:0007669"/>
    <property type="project" value="TreeGrafter"/>
</dbReference>
<gene>
    <name evidence="9" type="ORF">EGK74_10820</name>
</gene>
<dbReference type="NCBIfam" id="TIGR01509">
    <property type="entry name" value="HAD-SF-IA-v3"/>
    <property type="match status" value="1"/>
</dbReference>
<dbReference type="NCBIfam" id="TIGR01549">
    <property type="entry name" value="HAD-SF-IA-v1"/>
    <property type="match status" value="1"/>
</dbReference>
<dbReference type="PANTHER" id="PTHR43434">
    <property type="entry name" value="PHOSPHOGLYCOLATE PHOSPHATASE"/>
    <property type="match status" value="1"/>
</dbReference>
<evidence type="ECO:0000256" key="7">
    <source>
        <dbReference type="ARBA" id="ARBA00023277"/>
    </source>
</evidence>
<dbReference type="InterPro" id="IPR006439">
    <property type="entry name" value="HAD-SF_hydro_IA"/>
</dbReference>
<dbReference type="PANTHER" id="PTHR43434:SF23">
    <property type="entry name" value="PHOSPHOGLYCOLATE PHOSPHATASE"/>
    <property type="match status" value="1"/>
</dbReference>
<dbReference type="GO" id="GO:0008967">
    <property type="term" value="F:phosphoglycolate phosphatase activity"/>
    <property type="evidence" value="ECO:0007669"/>
    <property type="project" value="UniProtKB-EC"/>
</dbReference>
<dbReference type="EC" id="3.1.3.18" evidence="3"/>
<dbReference type="SFLD" id="SFLDS00003">
    <property type="entry name" value="Haloacid_Dehalogenase"/>
    <property type="match status" value="1"/>
</dbReference>
<evidence type="ECO:0000256" key="3">
    <source>
        <dbReference type="ARBA" id="ARBA00013078"/>
    </source>
</evidence>
<accession>A0A3N4MZK8</accession>
<dbReference type="SFLD" id="SFLDG01129">
    <property type="entry name" value="C1.5:_HAD__Beta-PGM__Phosphata"/>
    <property type="match status" value="1"/>
</dbReference>
<dbReference type="Gene3D" id="3.40.50.1000">
    <property type="entry name" value="HAD superfamily/HAD-like"/>
    <property type="match status" value="1"/>
</dbReference>
<dbReference type="PRINTS" id="PR00413">
    <property type="entry name" value="HADHALOGNASE"/>
</dbReference>
<dbReference type="NCBIfam" id="TIGR01662">
    <property type="entry name" value="HAD-SF-IIIA"/>
    <property type="match status" value="1"/>
</dbReference>
<dbReference type="EMBL" id="RPFL01000036">
    <property type="protein sequence ID" value="RPD84659.1"/>
    <property type="molecule type" value="Genomic_DNA"/>
</dbReference>
<evidence type="ECO:0000313" key="10">
    <source>
        <dbReference type="Proteomes" id="UP000272412"/>
    </source>
</evidence>
<dbReference type="AlphaFoldDB" id="A0A3N4MZK8"/>
<name>A0A3N4MZK8_9NEIS</name>
<dbReference type="InterPro" id="IPR023214">
    <property type="entry name" value="HAD_sf"/>
</dbReference>
<proteinExistence type="predicted"/>
<keyword evidence="5 9" id="KW-0378">Hydrolase</keyword>